<feature type="region of interest" description="Disordered" evidence="1">
    <location>
        <begin position="1"/>
        <end position="27"/>
    </location>
</feature>
<evidence type="ECO:0000256" key="1">
    <source>
        <dbReference type="SAM" id="MobiDB-lite"/>
    </source>
</evidence>
<dbReference type="AlphaFoldDB" id="A0A0M3JGC6"/>
<name>A0A0M3JGC6_ANISI</name>
<dbReference type="Proteomes" id="UP000267096">
    <property type="component" value="Unassembled WGS sequence"/>
</dbReference>
<dbReference type="EMBL" id="UYRR01014041">
    <property type="protein sequence ID" value="VDK27062.1"/>
    <property type="molecule type" value="Genomic_DNA"/>
</dbReference>
<proteinExistence type="predicted"/>
<organism evidence="4">
    <name type="scientific">Anisakis simplex</name>
    <name type="common">Herring worm</name>
    <dbReference type="NCBI Taxonomy" id="6269"/>
    <lineage>
        <taxon>Eukaryota</taxon>
        <taxon>Metazoa</taxon>
        <taxon>Ecdysozoa</taxon>
        <taxon>Nematoda</taxon>
        <taxon>Chromadorea</taxon>
        <taxon>Rhabditida</taxon>
        <taxon>Spirurina</taxon>
        <taxon>Ascaridomorpha</taxon>
        <taxon>Ascaridoidea</taxon>
        <taxon>Anisakidae</taxon>
        <taxon>Anisakis</taxon>
        <taxon>Anisakis simplex complex</taxon>
    </lineage>
</organism>
<gene>
    <name evidence="2" type="ORF">ASIM_LOCUS6459</name>
</gene>
<evidence type="ECO:0000313" key="4">
    <source>
        <dbReference type="WBParaSite" id="ASIM_0000668101-mRNA-1"/>
    </source>
</evidence>
<keyword evidence="3" id="KW-1185">Reference proteome</keyword>
<evidence type="ECO:0000313" key="3">
    <source>
        <dbReference type="Proteomes" id="UP000267096"/>
    </source>
</evidence>
<protein>
    <submittedName>
        <fullName evidence="4">POP4 domain-containing protein</fullName>
    </submittedName>
</protein>
<accession>A0A0M3JGC6</accession>
<evidence type="ECO:0000313" key="2">
    <source>
        <dbReference type="EMBL" id="VDK27062.1"/>
    </source>
</evidence>
<dbReference type="WBParaSite" id="ASIM_0000668101-mRNA-1">
    <property type="protein sequence ID" value="ASIM_0000668101-mRNA-1"/>
    <property type="gene ID" value="ASIM_0000668101"/>
</dbReference>
<dbReference type="OrthoDB" id="5828610at2759"/>
<reference evidence="2 3" key="2">
    <citation type="submission" date="2018-11" db="EMBL/GenBank/DDBJ databases">
        <authorList>
            <consortium name="Pathogen Informatics"/>
        </authorList>
    </citation>
    <scope>NUCLEOTIDE SEQUENCE [LARGE SCALE GENOMIC DNA]</scope>
</reference>
<reference evidence="4" key="1">
    <citation type="submission" date="2017-02" db="UniProtKB">
        <authorList>
            <consortium name="WormBaseParasite"/>
        </authorList>
    </citation>
    <scope>IDENTIFICATION</scope>
</reference>
<sequence length="152" mass="16307">VKPAHSPDSSCGPSTRPKRRDGSNAEDSIADCSTVVADAQSRSLLQSGMSELERLLRAKASASVNSNRTPVYYRVLEFLSCGSIEAATNGQLLCSNKIGYLLVRVELPILGNLEVPRSNGGGREISLSCSCYFVIERHCNGVLQLGYVNTVS</sequence>